<evidence type="ECO:0000256" key="1">
    <source>
        <dbReference type="ARBA" id="ARBA00022729"/>
    </source>
</evidence>
<protein>
    <submittedName>
        <fullName evidence="4">Multiple epidermal growth factor-like domains protein 10</fullName>
    </submittedName>
</protein>
<reference evidence="4 5" key="1">
    <citation type="submission" date="2019-03" db="EMBL/GenBank/DDBJ databases">
        <title>First draft genome of Liparis tanakae, snailfish: a comprehensive survey of snailfish specific genes.</title>
        <authorList>
            <person name="Kim W."/>
            <person name="Song I."/>
            <person name="Jeong J.-H."/>
            <person name="Kim D."/>
            <person name="Kim S."/>
            <person name="Ryu S."/>
            <person name="Song J.Y."/>
            <person name="Lee S.K."/>
        </authorList>
    </citation>
    <scope>NUCLEOTIDE SEQUENCE [LARGE SCALE GENOMIC DNA]</scope>
    <source>
        <tissue evidence="4">Muscle</tissue>
    </source>
</reference>
<name>A0A4Z2FNB4_9TELE</name>
<proteinExistence type="predicted"/>
<dbReference type="PROSITE" id="PS51041">
    <property type="entry name" value="EMI"/>
    <property type="match status" value="1"/>
</dbReference>
<dbReference type="AlphaFoldDB" id="A0A4Z2FNB4"/>
<evidence type="ECO:0000256" key="2">
    <source>
        <dbReference type="ARBA" id="ARBA00023157"/>
    </source>
</evidence>
<feature type="domain" description="EMI" evidence="3">
    <location>
        <begin position="44"/>
        <end position="87"/>
    </location>
</feature>
<organism evidence="4 5">
    <name type="scientific">Liparis tanakae</name>
    <name type="common">Tanaka's snailfish</name>
    <dbReference type="NCBI Taxonomy" id="230148"/>
    <lineage>
        <taxon>Eukaryota</taxon>
        <taxon>Metazoa</taxon>
        <taxon>Chordata</taxon>
        <taxon>Craniata</taxon>
        <taxon>Vertebrata</taxon>
        <taxon>Euteleostomi</taxon>
        <taxon>Actinopterygii</taxon>
        <taxon>Neopterygii</taxon>
        <taxon>Teleostei</taxon>
        <taxon>Neoteleostei</taxon>
        <taxon>Acanthomorphata</taxon>
        <taxon>Eupercaria</taxon>
        <taxon>Perciformes</taxon>
        <taxon>Cottioidei</taxon>
        <taxon>Cottales</taxon>
        <taxon>Liparidae</taxon>
        <taxon>Liparis</taxon>
    </lineage>
</organism>
<keyword evidence="5" id="KW-1185">Reference proteome</keyword>
<evidence type="ECO:0000259" key="3">
    <source>
        <dbReference type="PROSITE" id="PS51041"/>
    </source>
</evidence>
<keyword evidence="1" id="KW-0732">Signal</keyword>
<gene>
    <name evidence="4" type="primary">megf10_0</name>
    <name evidence="4" type="ORF">EYF80_047062</name>
</gene>
<keyword evidence="2" id="KW-1015">Disulfide bond</keyword>
<dbReference type="Proteomes" id="UP000314294">
    <property type="component" value="Unassembled WGS sequence"/>
</dbReference>
<dbReference type="OrthoDB" id="8889877at2759"/>
<dbReference type="EMBL" id="SRLO01001016">
    <property type="protein sequence ID" value="TNN42736.1"/>
    <property type="molecule type" value="Genomic_DNA"/>
</dbReference>
<dbReference type="InterPro" id="IPR011489">
    <property type="entry name" value="EMI_domain"/>
</dbReference>
<evidence type="ECO:0000313" key="4">
    <source>
        <dbReference type="EMBL" id="TNN42736.1"/>
    </source>
</evidence>
<sequence length="87" mass="10098">MNPKTENGAAVMEMAMSLRYHRTVILAVAFCFLPCITSSLNLEDPNVCSHWESYSVTVQESYAYPFDQVYYTSCTDILNWFKCTRHR</sequence>
<accession>A0A4Z2FNB4</accession>
<comment type="caution">
    <text evidence="4">The sequence shown here is derived from an EMBL/GenBank/DDBJ whole genome shotgun (WGS) entry which is preliminary data.</text>
</comment>
<evidence type="ECO:0000313" key="5">
    <source>
        <dbReference type="Proteomes" id="UP000314294"/>
    </source>
</evidence>
<dbReference type="Pfam" id="PF07546">
    <property type="entry name" value="EMI"/>
    <property type="match status" value="1"/>
</dbReference>